<evidence type="ECO:0000256" key="1">
    <source>
        <dbReference type="ARBA" id="ARBA00022679"/>
    </source>
</evidence>
<dbReference type="SUPFAM" id="SSF55729">
    <property type="entry name" value="Acyl-CoA N-acyltransferases (Nat)"/>
    <property type="match status" value="1"/>
</dbReference>
<reference evidence="4 5" key="1">
    <citation type="submission" date="2023-08" db="EMBL/GenBank/DDBJ databases">
        <title>Complete genome sequence of Geobacillus thermodenitrificans K1041, a genetically tractable strain representative of the genus Geobacillus.</title>
        <authorList>
            <person name="Kani S."/>
            <person name="Suzuki H."/>
        </authorList>
    </citation>
    <scope>NUCLEOTIDE SEQUENCE [LARGE SCALE GENOMIC DNA]</scope>
    <source>
        <strain evidence="4 5">K1041</strain>
    </source>
</reference>
<proteinExistence type="predicted"/>
<evidence type="ECO:0000259" key="3">
    <source>
        <dbReference type="PROSITE" id="PS51186"/>
    </source>
</evidence>
<dbReference type="RefSeq" id="WP_029760757.1">
    <property type="nucleotide sequence ID" value="NZ_CP017690.1"/>
</dbReference>
<keyword evidence="1" id="KW-0808">Transferase</keyword>
<dbReference type="CDD" id="cd04301">
    <property type="entry name" value="NAT_SF"/>
    <property type="match status" value="1"/>
</dbReference>
<dbReference type="PANTHER" id="PTHR43420">
    <property type="entry name" value="ACETYLTRANSFERASE"/>
    <property type="match status" value="1"/>
</dbReference>
<accession>A0ABY9QG51</accession>
<dbReference type="Gene3D" id="3.40.630.30">
    <property type="match status" value="1"/>
</dbReference>
<evidence type="ECO:0000313" key="4">
    <source>
        <dbReference type="EMBL" id="WMV77904.1"/>
    </source>
</evidence>
<evidence type="ECO:0000313" key="5">
    <source>
        <dbReference type="Proteomes" id="UP001297580"/>
    </source>
</evidence>
<protein>
    <submittedName>
        <fullName evidence="4">GNAT family N-acetyltransferase</fullName>
    </submittedName>
</protein>
<sequence>MFHIRSLEENDFEFLLDMMYESIYIPHNKPPKEELLNSPHIKKYHEGWGRKGDRAFIALNKDNQPVGAAWYRLFKGNQKGYGYVDDHTPELGIAVIDIERGKGIGTLLMKKLFEQALKDGYTSISLSVDPNNIMAVQLYKKLGFKRCGSSGASWTMVYNISSNSFSTDVIGKQGHPR</sequence>
<dbReference type="PANTHER" id="PTHR43420:SF12">
    <property type="entry name" value="N-ACETYLTRANSFERASE DOMAIN-CONTAINING PROTEIN"/>
    <property type="match status" value="1"/>
</dbReference>
<dbReference type="EMBL" id="CP133461">
    <property type="protein sequence ID" value="WMV77904.1"/>
    <property type="molecule type" value="Genomic_DNA"/>
</dbReference>
<dbReference type="InterPro" id="IPR016181">
    <property type="entry name" value="Acyl_CoA_acyltransferase"/>
</dbReference>
<keyword evidence="5" id="KW-1185">Reference proteome</keyword>
<dbReference type="Pfam" id="PF00583">
    <property type="entry name" value="Acetyltransf_1"/>
    <property type="match status" value="1"/>
</dbReference>
<gene>
    <name evidence="4" type="ORF">HSX42_09270</name>
</gene>
<dbReference type="PROSITE" id="PS51186">
    <property type="entry name" value="GNAT"/>
    <property type="match status" value="1"/>
</dbReference>
<dbReference type="InterPro" id="IPR050680">
    <property type="entry name" value="YpeA/RimI_acetyltransf"/>
</dbReference>
<organism evidence="4 5">
    <name type="scientific">Geobacillus thermodenitrificans</name>
    <dbReference type="NCBI Taxonomy" id="33940"/>
    <lineage>
        <taxon>Bacteria</taxon>
        <taxon>Bacillati</taxon>
        <taxon>Bacillota</taxon>
        <taxon>Bacilli</taxon>
        <taxon>Bacillales</taxon>
        <taxon>Anoxybacillaceae</taxon>
        <taxon>Geobacillus</taxon>
    </lineage>
</organism>
<name>A0ABY9QG51_GEOTD</name>
<keyword evidence="2" id="KW-0012">Acyltransferase</keyword>
<dbReference type="GeneID" id="87620840"/>
<dbReference type="Proteomes" id="UP001297580">
    <property type="component" value="Chromosome"/>
</dbReference>
<feature type="domain" description="N-acetyltransferase" evidence="3">
    <location>
        <begin position="2"/>
        <end position="161"/>
    </location>
</feature>
<evidence type="ECO:0000256" key="2">
    <source>
        <dbReference type="ARBA" id="ARBA00023315"/>
    </source>
</evidence>
<dbReference type="InterPro" id="IPR000182">
    <property type="entry name" value="GNAT_dom"/>
</dbReference>